<dbReference type="SUPFAM" id="SSF118290">
    <property type="entry name" value="WRKY DNA-binding domain"/>
    <property type="match status" value="2"/>
</dbReference>
<evidence type="ECO:0000313" key="8">
    <source>
        <dbReference type="EMBL" id="RVW23515.1"/>
    </source>
</evidence>
<feature type="region of interest" description="Disordered" evidence="6">
    <location>
        <begin position="236"/>
        <end position="274"/>
    </location>
</feature>
<dbReference type="Proteomes" id="UP000288805">
    <property type="component" value="Unassembled WGS sequence"/>
</dbReference>
<comment type="caution">
    <text evidence="8">The sequence shown here is derived from an EMBL/GenBank/DDBJ whole genome shotgun (WGS) entry which is preliminary data.</text>
</comment>
<evidence type="ECO:0000313" key="9">
    <source>
        <dbReference type="Proteomes" id="UP000288805"/>
    </source>
</evidence>
<feature type="region of interest" description="Disordered" evidence="6">
    <location>
        <begin position="103"/>
        <end position="136"/>
    </location>
</feature>
<keyword evidence="3" id="KW-0238">DNA-binding</keyword>
<evidence type="ECO:0000256" key="1">
    <source>
        <dbReference type="ARBA" id="ARBA00004123"/>
    </source>
</evidence>
<gene>
    <name evidence="8" type="primary">WRKY32_4</name>
    <name evidence="8" type="ORF">CK203_090752</name>
</gene>
<dbReference type="InterPro" id="IPR003657">
    <property type="entry name" value="WRKY_dom"/>
</dbReference>
<dbReference type="AlphaFoldDB" id="A0A438CK10"/>
<evidence type="ECO:0000259" key="7">
    <source>
        <dbReference type="PROSITE" id="PS50811"/>
    </source>
</evidence>
<dbReference type="PROSITE" id="PS50811">
    <property type="entry name" value="WRKY"/>
    <property type="match status" value="2"/>
</dbReference>
<organism evidence="8 9">
    <name type="scientific">Vitis vinifera</name>
    <name type="common">Grape</name>
    <dbReference type="NCBI Taxonomy" id="29760"/>
    <lineage>
        <taxon>Eukaryota</taxon>
        <taxon>Viridiplantae</taxon>
        <taxon>Streptophyta</taxon>
        <taxon>Embryophyta</taxon>
        <taxon>Tracheophyta</taxon>
        <taxon>Spermatophyta</taxon>
        <taxon>Magnoliopsida</taxon>
        <taxon>eudicotyledons</taxon>
        <taxon>Gunneridae</taxon>
        <taxon>Pentapetalae</taxon>
        <taxon>rosids</taxon>
        <taxon>Vitales</taxon>
        <taxon>Vitaceae</taxon>
        <taxon>Viteae</taxon>
        <taxon>Vitis</taxon>
    </lineage>
</organism>
<protein>
    <submittedName>
        <fullName evidence="8">Putative WRKY transcription factor 32</fullName>
    </submittedName>
</protein>
<keyword evidence="5" id="KW-0539">Nucleus</keyword>
<dbReference type="PANTHER" id="PTHR31221:SF360">
    <property type="entry name" value="WRKY DOMAIN-CONTAINING PROTEIN"/>
    <property type="match status" value="1"/>
</dbReference>
<name>A0A438CK10_VITVI</name>
<dbReference type="Pfam" id="PF03106">
    <property type="entry name" value="WRKY"/>
    <property type="match status" value="2"/>
</dbReference>
<feature type="compositionally biased region" description="Low complexity" evidence="6">
    <location>
        <begin position="248"/>
        <end position="259"/>
    </location>
</feature>
<reference evidence="8 9" key="1">
    <citation type="journal article" date="2018" name="PLoS Genet.">
        <title>Population sequencing reveals clonal diversity and ancestral inbreeding in the grapevine cultivar Chardonnay.</title>
        <authorList>
            <person name="Roach M.J."/>
            <person name="Johnson D.L."/>
            <person name="Bohlmann J."/>
            <person name="van Vuuren H.J."/>
            <person name="Jones S.J."/>
            <person name="Pretorius I.S."/>
            <person name="Schmidt S.A."/>
            <person name="Borneman A.R."/>
        </authorList>
    </citation>
    <scope>NUCLEOTIDE SEQUENCE [LARGE SCALE GENOMIC DNA]</scope>
    <source>
        <strain evidence="9">cv. Chardonnay</strain>
        <tissue evidence="8">Leaf</tissue>
    </source>
</reference>
<comment type="subcellular location">
    <subcellularLocation>
        <location evidence="1">Nucleus</location>
    </subcellularLocation>
</comment>
<keyword evidence="4" id="KW-0804">Transcription</keyword>
<sequence length="371" mass="41259">MADHRSQTLAPVPHPSHYDHDCPSFSDLFNGVTHSEFPTIQNVGFQVSRNWVSIWVIRTLSSDLFCGFEFFVCVLGGTIWDVPSEVLASVTAKAAQAPVQMDQPVCMHSSTESSSVPKSEISMPNSTPGVENPLALPQDNASIKQRADQKDFSDHKTQLADTVVMNIPNDGYNWRKYGQKQVKSTESSRSYYRCTYSDCDAKKKVQQCHQSGFVTGVIYKGFHNHDPPPKIRCTQLRKSAAVSPVEGSDTNSSNSDSNTGIKAEEESGDVVERKRRMKPQEPQCFHQDGNREVHVVQMRLSKKKLGNVVMNKNLNKGMMKEGGLACSAPLFKTIKEPKIVVHAAGDVGISSDGYRWRKYGQKMVKGNPHPR</sequence>
<dbReference type="InterPro" id="IPR036576">
    <property type="entry name" value="WRKY_dom_sf"/>
</dbReference>
<evidence type="ECO:0000256" key="5">
    <source>
        <dbReference type="ARBA" id="ARBA00023242"/>
    </source>
</evidence>
<dbReference type="GO" id="GO:0043565">
    <property type="term" value="F:sequence-specific DNA binding"/>
    <property type="evidence" value="ECO:0007669"/>
    <property type="project" value="InterPro"/>
</dbReference>
<proteinExistence type="predicted"/>
<dbReference type="InterPro" id="IPR044810">
    <property type="entry name" value="WRKY_plant"/>
</dbReference>
<dbReference type="Gene3D" id="2.20.25.80">
    <property type="entry name" value="WRKY domain"/>
    <property type="match status" value="2"/>
</dbReference>
<dbReference type="GO" id="GO:0003700">
    <property type="term" value="F:DNA-binding transcription factor activity"/>
    <property type="evidence" value="ECO:0007669"/>
    <property type="project" value="InterPro"/>
</dbReference>
<feature type="domain" description="WRKY" evidence="7">
    <location>
        <begin position="163"/>
        <end position="228"/>
    </location>
</feature>
<accession>A0A438CK10</accession>
<feature type="compositionally biased region" description="Low complexity" evidence="6">
    <location>
        <begin position="109"/>
        <end position="122"/>
    </location>
</feature>
<keyword evidence="2" id="KW-0805">Transcription regulation</keyword>
<evidence type="ECO:0000256" key="4">
    <source>
        <dbReference type="ARBA" id="ARBA00023163"/>
    </source>
</evidence>
<dbReference type="GO" id="GO:0005634">
    <property type="term" value="C:nucleus"/>
    <property type="evidence" value="ECO:0007669"/>
    <property type="project" value="UniProtKB-SubCell"/>
</dbReference>
<evidence type="ECO:0000256" key="3">
    <source>
        <dbReference type="ARBA" id="ARBA00023125"/>
    </source>
</evidence>
<evidence type="ECO:0000256" key="2">
    <source>
        <dbReference type="ARBA" id="ARBA00023015"/>
    </source>
</evidence>
<feature type="domain" description="WRKY" evidence="7">
    <location>
        <begin position="345"/>
        <end position="371"/>
    </location>
</feature>
<dbReference type="SMART" id="SM00774">
    <property type="entry name" value="WRKY"/>
    <property type="match status" value="1"/>
</dbReference>
<dbReference type="PANTHER" id="PTHR31221">
    <property type="entry name" value="WRKY TRANSCRIPTION FACTOR PROTEIN 1-RELATED"/>
    <property type="match status" value="1"/>
</dbReference>
<dbReference type="EMBL" id="QGNW01002193">
    <property type="protein sequence ID" value="RVW23515.1"/>
    <property type="molecule type" value="Genomic_DNA"/>
</dbReference>
<evidence type="ECO:0000256" key="6">
    <source>
        <dbReference type="SAM" id="MobiDB-lite"/>
    </source>
</evidence>